<evidence type="ECO:0000256" key="3">
    <source>
        <dbReference type="ARBA" id="ARBA00022729"/>
    </source>
</evidence>
<dbReference type="PANTHER" id="PTHR30532">
    <property type="entry name" value="IRON III DICITRATE-BINDING PERIPLASMIC PROTEIN"/>
    <property type="match status" value="1"/>
</dbReference>
<sequence>MNGERLSRRQSLSAITTAGIGAVAGCVGGTEESDETDDADGSHGGDEHSDEPVAETESAVDTPYEVCMDPMGCQEFDAVPETWVTNDGTYADIGVALDVTDGLEGLGEPHRYYTGYYDELPGVSLEKEDLPELAPDRSADRELFYELDVDLHVIDPKRMEHTFGLDEDDVEELEENVAPFFASYMRHRNDEWQQDYEYYDLFEGFERMAAVFRRQERFEQFRAFYDEFLADIQSRIPEEGPEVLIVRALGDEPEEFFPRYIDDEANFVKRWRDLNVRDNLEGSGIPEWGTRLDYETLADLDPEIIVAEGQHDDDITLDEERFENVLVSYMQSHPLADSITAVREGRVYPGGINYEGPITLLFQTEIAAKQVYPEEFTEDDLFDREELAAIITGDA</sequence>
<evidence type="ECO:0000256" key="2">
    <source>
        <dbReference type="ARBA" id="ARBA00022448"/>
    </source>
</evidence>
<organism evidence="6 7">
    <name type="scientific">Natrialba swarupiae</name>
    <dbReference type="NCBI Taxonomy" id="2448032"/>
    <lineage>
        <taxon>Archaea</taxon>
        <taxon>Methanobacteriati</taxon>
        <taxon>Methanobacteriota</taxon>
        <taxon>Stenosarchaea group</taxon>
        <taxon>Halobacteria</taxon>
        <taxon>Halobacteriales</taxon>
        <taxon>Natrialbaceae</taxon>
        <taxon>Natrialba</taxon>
    </lineage>
</organism>
<gene>
    <name evidence="6" type="ORF">FYC77_17070</name>
</gene>
<feature type="region of interest" description="Disordered" evidence="4">
    <location>
        <begin position="25"/>
        <end position="59"/>
    </location>
</feature>
<evidence type="ECO:0000313" key="7">
    <source>
        <dbReference type="Proteomes" id="UP000324104"/>
    </source>
</evidence>
<evidence type="ECO:0000259" key="5">
    <source>
        <dbReference type="PROSITE" id="PS50983"/>
    </source>
</evidence>
<dbReference type="RefSeq" id="WP_149082703.1">
    <property type="nucleotide sequence ID" value="NZ_VTAW01000030.1"/>
</dbReference>
<dbReference type="InterPro" id="IPR002491">
    <property type="entry name" value="ABC_transptr_periplasmic_BD"/>
</dbReference>
<accession>A0A5D5AG91</accession>
<comment type="caution">
    <text evidence="6">The sequence shown here is derived from an EMBL/GenBank/DDBJ whole genome shotgun (WGS) entry which is preliminary data.</text>
</comment>
<dbReference type="Pfam" id="PF01497">
    <property type="entry name" value="Peripla_BP_2"/>
    <property type="match status" value="1"/>
</dbReference>
<keyword evidence="3" id="KW-0732">Signal</keyword>
<reference evidence="6 7" key="1">
    <citation type="submission" date="2019-08" db="EMBL/GenBank/DDBJ databases">
        <title>Archaea genome.</title>
        <authorList>
            <person name="Kajale S."/>
            <person name="Shouche Y."/>
            <person name="Deshpande N."/>
            <person name="Sharma A."/>
        </authorList>
    </citation>
    <scope>NUCLEOTIDE SEQUENCE [LARGE SCALE GENOMIC DNA]</scope>
    <source>
        <strain evidence="6 7">ESP3B_9</strain>
    </source>
</reference>
<dbReference type="EMBL" id="VTAW01000030">
    <property type="protein sequence ID" value="TYT60776.1"/>
    <property type="molecule type" value="Genomic_DNA"/>
</dbReference>
<evidence type="ECO:0000256" key="4">
    <source>
        <dbReference type="SAM" id="MobiDB-lite"/>
    </source>
</evidence>
<feature type="compositionally biased region" description="Basic and acidic residues" evidence="4">
    <location>
        <begin position="40"/>
        <end position="51"/>
    </location>
</feature>
<comment type="subcellular location">
    <subcellularLocation>
        <location evidence="1">Cell envelope</location>
    </subcellularLocation>
</comment>
<evidence type="ECO:0000256" key="1">
    <source>
        <dbReference type="ARBA" id="ARBA00004196"/>
    </source>
</evidence>
<dbReference type="AlphaFoldDB" id="A0A5D5AG91"/>
<dbReference type="InterPro" id="IPR051313">
    <property type="entry name" value="Bact_iron-sidero_bind"/>
</dbReference>
<keyword evidence="2" id="KW-0813">Transport</keyword>
<keyword evidence="7" id="KW-1185">Reference proteome</keyword>
<evidence type="ECO:0000313" key="6">
    <source>
        <dbReference type="EMBL" id="TYT60776.1"/>
    </source>
</evidence>
<dbReference type="Proteomes" id="UP000324104">
    <property type="component" value="Unassembled WGS sequence"/>
</dbReference>
<dbReference type="PROSITE" id="PS50983">
    <property type="entry name" value="FE_B12_PBP"/>
    <property type="match status" value="1"/>
</dbReference>
<protein>
    <submittedName>
        <fullName evidence="6">ABC transporter substrate-binding protein</fullName>
    </submittedName>
</protein>
<proteinExistence type="predicted"/>
<dbReference type="PROSITE" id="PS51257">
    <property type="entry name" value="PROKAR_LIPOPROTEIN"/>
    <property type="match status" value="1"/>
</dbReference>
<dbReference type="PANTHER" id="PTHR30532:SF1">
    <property type="entry name" value="IRON(3+)-HYDROXAMATE-BINDING PROTEIN FHUD"/>
    <property type="match status" value="1"/>
</dbReference>
<name>A0A5D5AG91_9EURY</name>
<feature type="domain" description="Fe/B12 periplasmic-binding" evidence="5">
    <location>
        <begin position="82"/>
        <end position="379"/>
    </location>
</feature>
<dbReference type="Gene3D" id="3.40.50.1980">
    <property type="entry name" value="Nitrogenase molybdenum iron protein domain"/>
    <property type="match status" value="2"/>
</dbReference>
<dbReference type="SUPFAM" id="SSF53807">
    <property type="entry name" value="Helical backbone' metal receptor"/>
    <property type="match status" value="1"/>
</dbReference>